<dbReference type="Proteomes" id="UP001501207">
    <property type="component" value="Unassembled WGS sequence"/>
</dbReference>
<dbReference type="PANTHER" id="PTHR44103:SF1">
    <property type="entry name" value="PROPROTEIN CONVERTASE P"/>
    <property type="match status" value="1"/>
</dbReference>
<feature type="chain" id="PRO_5046415730" evidence="2">
    <location>
        <begin position="25"/>
        <end position="653"/>
    </location>
</feature>
<dbReference type="InterPro" id="IPR028994">
    <property type="entry name" value="Integrin_alpha_N"/>
</dbReference>
<reference evidence="4" key="1">
    <citation type="journal article" date="2019" name="Int. J. Syst. Evol. Microbiol.">
        <title>The Global Catalogue of Microorganisms (GCM) 10K type strain sequencing project: providing services to taxonomists for standard genome sequencing and annotation.</title>
        <authorList>
            <consortium name="The Broad Institute Genomics Platform"/>
            <consortium name="The Broad Institute Genome Sequencing Center for Infectious Disease"/>
            <person name="Wu L."/>
            <person name="Ma J."/>
        </authorList>
    </citation>
    <scope>NUCLEOTIDE SEQUENCE [LARGE SCALE GENOMIC DNA]</scope>
    <source>
        <strain evidence="4">JCM 17664</strain>
    </source>
</reference>
<accession>A0ABP8FJE7</accession>
<organism evidence="3 4">
    <name type="scientific">Compostibacter hankyongensis</name>
    <dbReference type="NCBI Taxonomy" id="1007089"/>
    <lineage>
        <taxon>Bacteria</taxon>
        <taxon>Pseudomonadati</taxon>
        <taxon>Bacteroidota</taxon>
        <taxon>Chitinophagia</taxon>
        <taxon>Chitinophagales</taxon>
        <taxon>Chitinophagaceae</taxon>
        <taxon>Compostibacter</taxon>
    </lineage>
</organism>
<dbReference type="SUPFAM" id="SSF69318">
    <property type="entry name" value="Integrin alpha N-terminal domain"/>
    <property type="match status" value="2"/>
</dbReference>
<feature type="signal peptide" evidence="2">
    <location>
        <begin position="1"/>
        <end position="24"/>
    </location>
</feature>
<evidence type="ECO:0000313" key="4">
    <source>
        <dbReference type="Proteomes" id="UP001501207"/>
    </source>
</evidence>
<gene>
    <name evidence="3" type="ORF">GCM10023143_10230</name>
</gene>
<proteinExistence type="predicted"/>
<dbReference type="Pfam" id="PF13517">
    <property type="entry name" value="FG-GAP_3"/>
    <property type="match status" value="2"/>
</dbReference>
<evidence type="ECO:0000313" key="3">
    <source>
        <dbReference type="EMBL" id="GAA4305176.1"/>
    </source>
</evidence>
<evidence type="ECO:0000256" key="2">
    <source>
        <dbReference type="SAM" id="SignalP"/>
    </source>
</evidence>
<dbReference type="Gene3D" id="2.130.10.130">
    <property type="entry name" value="Integrin alpha, N-terminal"/>
    <property type="match status" value="3"/>
</dbReference>
<dbReference type="EMBL" id="BAABFN010000002">
    <property type="protein sequence ID" value="GAA4305176.1"/>
    <property type="molecule type" value="Genomic_DNA"/>
</dbReference>
<comment type="caution">
    <text evidence="3">The sequence shown here is derived from an EMBL/GenBank/DDBJ whole genome shotgun (WGS) entry which is preliminary data.</text>
</comment>
<name>A0ABP8FJE7_9BACT</name>
<dbReference type="InterPro" id="IPR013517">
    <property type="entry name" value="FG-GAP"/>
</dbReference>
<dbReference type="RefSeq" id="WP_344976487.1">
    <property type="nucleotide sequence ID" value="NZ_BAABFN010000002.1"/>
</dbReference>
<protein>
    <submittedName>
        <fullName evidence="3">VCBS repeat-containing protein</fullName>
    </submittedName>
</protein>
<evidence type="ECO:0000256" key="1">
    <source>
        <dbReference type="ARBA" id="ARBA00022729"/>
    </source>
</evidence>
<keyword evidence="4" id="KW-1185">Reference proteome</keyword>
<keyword evidence="1 2" id="KW-0732">Signal</keyword>
<sequence>MLYRNFLKIPAILTLFLITAVAVAQERRPPGFQLVEYRNPDAVADLGAGLWAQPLPMDYDGDGKTDLLVSCSGVPYNGIYFFRNSAGGKLPVFEKPVRLSDGIKDLQIAYVHGQPDLMVPGALIRNFSVSFGQERETLFSRDTLLKAIKKIRADQWKRVDYDGDGDLDIVAGLSDWGDYGWDNAFDADGRWRNGPLHGYVYLIGNEKGRYVNRGKLTTRDGRPVDQYGAPSPNFADFDGDGDLDLICGEFLDKLTWFENTGTRTQPAYAPGRLLVSGRDTLRMPLEMINPVAMDWDKDGDIDLIIGQEDGRVAFLENTGQVRDHMPVFRDPVFFRQKADKLKFGVLSTPFSADWDGDGREDIICGNSAGNIAFIRNLGGTPPKWAPPVLLQAGGTPIRIMAGPSGSIQGPAEAKWGYTTLTVADWDGDGRKDLIVNSIWGKVTWYKNTGTPQAPQLSPARPVKIQGPAPKPAWNWWNPEKNELVTQWRTTPFATDWNKDGRMDLIMLDPEGYLCFFERTPQGDAVKPGKRIFYGKPHAGFDTNNAVTDSLPGPLRLNTGKYGGSGRRKFCIVDWDHDGRPDLLVNSRNISFMRNTGIKGDTMFFEDKGPLTGDRLAGHTTSPAIVDWNKDGVPDLLVGAEDGHFYYLLNPHKP</sequence>
<dbReference type="PANTHER" id="PTHR44103">
    <property type="entry name" value="PROPROTEIN CONVERTASE P"/>
    <property type="match status" value="1"/>
</dbReference>